<proteinExistence type="predicted"/>
<protein>
    <submittedName>
        <fullName evidence="2">Uncharacterized protein</fullName>
    </submittedName>
</protein>
<name>X1GXC1_9ZZZZ</name>
<dbReference type="AlphaFoldDB" id="X1GXC1"/>
<gene>
    <name evidence="2" type="ORF">S03H2_53489</name>
</gene>
<feature type="transmembrane region" description="Helical" evidence="1">
    <location>
        <begin position="31"/>
        <end position="52"/>
    </location>
</feature>
<reference evidence="2" key="1">
    <citation type="journal article" date="2014" name="Front. Microbiol.">
        <title>High frequency of phylogenetically diverse reductive dehalogenase-homologous genes in deep subseafloor sedimentary metagenomes.</title>
        <authorList>
            <person name="Kawai M."/>
            <person name="Futagami T."/>
            <person name="Toyoda A."/>
            <person name="Takaki Y."/>
            <person name="Nishi S."/>
            <person name="Hori S."/>
            <person name="Arai W."/>
            <person name="Tsubouchi T."/>
            <person name="Morono Y."/>
            <person name="Uchiyama I."/>
            <person name="Ito T."/>
            <person name="Fujiyama A."/>
            <person name="Inagaki F."/>
            <person name="Takami H."/>
        </authorList>
    </citation>
    <scope>NUCLEOTIDE SEQUENCE</scope>
    <source>
        <strain evidence="2">Expedition CK06-06</strain>
    </source>
</reference>
<keyword evidence="1" id="KW-1133">Transmembrane helix</keyword>
<keyword evidence="1" id="KW-0812">Transmembrane</keyword>
<dbReference type="EMBL" id="BARU01034049">
    <property type="protein sequence ID" value="GAH61827.1"/>
    <property type="molecule type" value="Genomic_DNA"/>
</dbReference>
<sequence length="108" mass="12977">MKQEYKNSKLNKVIDILMKQYAHVRDESRMLNVQTMSSLTLFISTIILGFWYAIQQPLFYIVLPFFIAIFSLFIIVLRRTLIRYEIYLEEIEKEINKNMGQEILTFES</sequence>
<keyword evidence="1" id="KW-0472">Membrane</keyword>
<accession>X1GXC1</accession>
<evidence type="ECO:0000256" key="1">
    <source>
        <dbReference type="SAM" id="Phobius"/>
    </source>
</evidence>
<comment type="caution">
    <text evidence="2">The sequence shown here is derived from an EMBL/GenBank/DDBJ whole genome shotgun (WGS) entry which is preliminary data.</text>
</comment>
<feature type="non-terminal residue" evidence="2">
    <location>
        <position position="108"/>
    </location>
</feature>
<feature type="transmembrane region" description="Helical" evidence="1">
    <location>
        <begin position="58"/>
        <end position="77"/>
    </location>
</feature>
<evidence type="ECO:0000313" key="2">
    <source>
        <dbReference type="EMBL" id="GAH61827.1"/>
    </source>
</evidence>
<organism evidence="2">
    <name type="scientific">marine sediment metagenome</name>
    <dbReference type="NCBI Taxonomy" id="412755"/>
    <lineage>
        <taxon>unclassified sequences</taxon>
        <taxon>metagenomes</taxon>
        <taxon>ecological metagenomes</taxon>
    </lineage>
</organism>